<proteinExistence type="inferred from homology"/>
<keyword evidence="5" id="KW-0472">Membrane</keyword>
<feature type="compositionally biased region" description="Basic and acidic residues" evidence="7">
    <location>
        <begin position="31"/>
        <end position="43"/>
    </location>
</feature>
<dbReference type="Gene3D" id="3.40.50.2300">
    <property type="match status" value="2"/>
</dbReference>
<sequence>MKKRKLIACIASIAMVGSLFVGCGNAANPNGEKKGEPKQEQKSSIKVGLATDEGGLNDKSFNQSADKGLKKAKKELGAEYKPIESKGKESYVQNLQLLSQDFGADLTFGVGYQMKQSLEDVAKGAKDKNFALIDEKINLPNVQSLLFKEQEGSFLVGVIAAKMTKTNKLGFIGGKEGDVVGRFEAGYVAGAKSINPNIKFDIRYADSFADSNKGYELAKSEYNAGCDIVMHAAGGVGIGLFQATSELKKAGKNVWAIGVDMDQALSLLDDKGKPQYADVILTSMVKKVDVAVFEAVKEVKEGKFKGGIVKNFGLKENGVEIAQSSRGNAPDDMKKYVKGNVPKDIVELSDKYSEAIKSGKIVVPATPKEAKAFKGAPLK</sequence>
<feature type="signal peptide" evidence="8">
    <location>
        <begin position="1"/>
        <end position="26"/>
    </location>
</feature>
<evidence type="ECO:0000256" key="7">
    <source>
        <dbReference type="SAM" id="MobiDB-lite"/>
    </source>
</evidence>
<comment type="caution">
    <text evidence="10">The sequence shown here is derived from an EMBL/GenBank/DDBJ whole genome shotgun (WGS) entry which is preliminary data.</text>
</comment>
<dbReference type="PANTHER" id="PTHR34296:SF2">
    <property type="entry name" value="ABC TRANSPORTER GUANOSINE-BINDING PROTEIN NUPN"/>
    <property type="match status" value="1"/>
</dbReference>
<organism evidence="10 11">
    <name type="scientific">Clostridium botulinum D str. 1873</name>
    <dbReference type="NCBI Taxonomy" id="592027"/>
    <lineage>
        <taxon>Bacteria</taxon>
        <taxon>Bacillati</taxon>
        <taxon>Bacillota</taxon>
        <taxon>Clostridia</taxon>
        <taxon>Eubacteriales</taxon>
        <taxon>Clostridiaceae</taxon>
        <taxon>Clostridium</taxon>
    </lineage>
</organism>
<keyword evidence="6 10" id="KW-0449">Lipoprotein</keyword>
<feature type="region of interest" description="Disordered" evidence="7">
    <location>
        <begin position="27"/>
        <end position="64"/>
    </location>
</feature>
<evidence type="ECO:0000256" key="8">
    <source>
        <dbReference type="SAM" id="SignalP"/>
    </source>
</evidence>
<keyword evidence="4 8" id="KW-0732">Signal</keyword>
<gene>
    <name evidence="10" type="ORF">CLG_B1650</name>
</gene>
<dbReference type="InterPro" id="IPR003760">
    <property type="entry name" value="PnrA-like"/>
</dbReference>
<dbReference type="GO" id="GO:0005886">
    <property type="term" value="C:plasma membrane"/>
    <property type="evidence" value="ECO:0007669"/>
    <property type="project" value="UniProtKB-SubCell"/>
</dbReference>
<protein>
    <submittedName>
        <fullName evidence="10">Lipoprotein</fullName>
    </submittedName>
</protein>
<dbReference type="InterPro" id="IPR050957">
    <property type="entry name" value="BMP_lipoprotein"/>
</dbReference>
<dbReference type="InterPro" id="IPR028082">
    <property type="entry name" value="Peripla_BP_I"/>
</dbReference>
<evidence type="ECO:0000256" key="5">
    <source>
        <dbReference type="ARBA" id="ARBA00023136"/>
    </source>
</evidence>
<dbReference type="EMBL" id="ACSJ01000007">
    <property type="protein sequence ID" value="EES91875.1"/>
    <property type="molecule type" value="Genomic_DNA"/>
</dbReference>
<comment type="subcellular location">
    <subcellularLocation>
        <location evidence="1">Cell membrane</location>
        <topology evidence="1">Lipid-anchor</topology>
    </subcellularLocation>
</comment>
<dbReference type="RefSeq" id="WP_003377084.1">
    <property type="nucleotide sequence ID" value="NZ_ACSJ01000007.1"/>
</dbReference>
<evidence type="ECO:0000313" key="11">
    <source>
        <dbReference type="Proteomes" id="UP000006160"/>
    </source>
</evidence>
<evidence type="ECO:0000256" key="6">
    <source>
        <dbReference type="ARBA" id="ARBA00023288"/>
    </source>
</evidence>
<dbReference type="Pfam" id="PF02608">
    <property type="entry name" value="Bmp"/>
    <property type="match status" value="1"/>
</dbReference>
<name>A0A9P2G8F3_CLOBO</name>
<dbReference type="AlphaFoldDB" id="A0A9P2G8F3"/>
<evidence type="ECO:0000313" key="10">
    <source>
        <dbReference type="EMBL" id="EES91875.1"/>
    </source>
</evidence>
<dbReference type="GeneID" id="66318221"/>
<accession>A0A9P2G8F3</accession>
<evidence type="ECO:0000256" key="2">
    <source>
        <dbReference type="ARBA" id="ARBA00008610"/>
    </source>
</evidence>
<dbReference type="SUPFAM" id="SSF53822">
    <property type="entry name" value="Periplasmic binding protein-like I"/>
    <property type="match status" value="1"/>
</dbReference>
<evidence type="ECO:0000259" key="9">
    <source>
        <dbReference type="Pfam" id="PF02608"/>
    </source>
</evidence>
<dbReference type="PROSITE" id="PS51257">
    <property type="entry name" value="PROKAR_LIPOPROTEIN"/>
    <property type="match status" value="1"/>
</dbReference>
<feature type="chain" id="PRO_5040186884" evidence="8">
    <location>
        <begin position="27"/>
        <end position="379"/>
    </location>
</feature>
<dbReference type="PANTHER" id="PTHR34296">
    <property type="entry name" value="TRANSCRIPTIONAL ACTIVATOR PROTEIN MED"/>
    <property type="match status" value="1"/>
</dbReference>
<evidence type="ECO:0000256" key="1">
    <source>
        <dbReference type="ARBA" id="ARBA00004193"/>
    </source>
</evidence>
<dbReference type="CDD" id="cd06354">
    <property type="entry name" value="PBP1_PrnA-like"/>
    <property type="match status" value="1"/>
</dbReference>
<dbReference type="Proteomes" id="UP000006160">
    <property type="component" value="Unassembled WGS sequence"/>
</dbReference>
<keyword evidence="3" id="KW-1003">Cell membrane</keyword>
<reference evidence="10 11" key="1">
    <citation type="submission" date="2009-10" db="EMBL/GenBank/DDBJ databases">
        <authorList>
            <person name="Shrivastava S."/>
            <person name="Brinkac L.B."/>
            <person name="Brown J.L."/>
            <person name="Bruce D.B."/>
            <person name="Detter C."/>
            <person name="Green L.D."/>
            <person name="Munk C.A."/>
            <person name="Rogers Y.C."/>
            <person name="Tapia R."/>
            <person name="Saunders E.S."/>
            <person name="Sims D.R."/>
            <person name="Smith L.A."/>
            <person name="Smith T.J."/>
            <person name="Sutton G."/>
            <person name="Brettin T."/>
        </authorList>
    </citation>
    <scope>NUCLEOTIDE SEQUENCE [LARGE SCALE GENOMIC DNA]</scope>
    <source>
        <strain evidence="11">D str. 1873</strain>
    </source>
</reference>
<evidence type="ECO:0000256" key="3">
    <source>
        <dbReference type="ARBA" id="ARBA00022475"/>
    </source>
</evidence>
<evidence type="ECO:0000256" key="4">
    <source>
        <dbReference type="ARBA" id="ARBA00022729"/>
    </source>
</evidence>
<feature type="domain" description="ABC transporter substrate-binding protein PnrA-like" evidence="9">
    <location>
        <begin position="49"/>
        <end position="338"/>
    </location>
</feature>
<comment type="similarity">
    <text evidence="2">Belongs to the BMP lipoprotein family.</text>
</comment>